<evidence type="ECO:0000256" key="1">
    <source>
        <dbReference type="SAM" id="MobiDB-lite"/>
    </source>
</evidence>
<keyword evidence="3" id="KW-1185">Reference proteome</keyword>
<dbReference type="EMBL" id="JAPEVG010000238">
    <property type="protein sequence ID" value="KAJ8473016.1"/>
    <property type="molecule type" value="Genomic_DNA"/>
</dbReference>
<reference evidence="2" key="1">
    <citation type="submission" date="2022-11" db="EMBL/GenBank/DDBJ databases">
        <title>Genome Sequence of Cubamyces cubensis.</title>
        <authorList>
            <person name="Buettner E."/>
        </authorList>
    </citation>
    <scope>NUCLEOTIDE SEQUENCE</scope>
    <source>
        <strain evidence="2">MPL-01</strain>
    </source>
</reference>
<dbReference type="Proteomes" id="UP001215151">
    <property type="component" value="Unassembled WGS sequence"/>
</dbReference>
<name>A0AAD7TNT6_9APHY</name>
<evidence type="ECO:0000313" key="2">
    <source>
        <dbReference type="EMBL" id="KAJ8473016.1"/>
    </source>
</evidence>
<comment type="caution">
    <text evidence="2">The sequence shown here is derived from an EMBL/GenBank/DDBJ whole genome shotgun (WGS) entry which is preliminary data.</text>
</comment>
<evidence type="ECO:0000313" key="3">
    <source>
        <dbReference type="Proteomes" id="UP001215151"/>
    </source>
</evidence>
<dbReference type="AlphaFoldDB" id="A0AAD7TNT6"/>
<sequence>MQILPKTHLSRVQRLLKRQSRTYDIQGRPGSRSVIEHNYDRDTELWVYCAYEGGIVELSLKTSSTSSRTPPSRERRSTRKYNGRCELEPDVALGGETGDEAYAESVNMEGDVVDASAGSSYRAEDSDKARANHAERDAGTARVEWL</sequence>
<gene>
    <name evidence="2" type="ORF">ONZ51_g8139</name>
</gene>
<feature type="region of interest" description="Disordered" evidence="1">
    <location>
        <begin position="116"/>
        <end position="146"/>
    </location>
</feature>
<feature type="compositionally biased region" description="Basic and acidic residues" evidence="1">
    <location>
        <begin position="122"/>
        <end position="146"/>
    </location>
</feature>
<proteinExistence type="predicted"/>
<accession>A0AAD7TNT6</accession>
<organism evidence="2 3">
    <name type="scientific">Trametes cubensis</name>
    <dbReference type="NCBI Taxonomy" id="1111947"/>
    <lineage>
        <taxon>Eukaryota</taxon>
        <taxon>Fungi</taxon>
        <taxon>Dikarya</taxon>
        <taxon>Basidiomycota</taxon>
        <taxon>Agaricomycotina</taxon>
        <taxon>Agaricomycetes</taxon>
        <taxon>Polyporales</taxon>
        <taxon>Polyporaceae</taxon>
        <taxon>Trametes</taxon>
    </lineage>
</organism>
<protein>
    <submittedName>
        <fullName evidence="2">Uncharacterized protein</fullName>
    </submittedName>
</protein>
<feature type="region of interest" description="Disordered" evidence="1">
    <location>
        <begin position="62"/>
        <end position="82"/>
    </location>
</feature>